<organism evidence="1 2">
    <name type="scientific">Arachidicoccus rhizosphaerae</name>
    <dbReference type="NCBI Taxonomy" id="551991"/>
    <lineage>
        <taxon>Bacteria</taxon>
        <taxon>Pseudomonadati</taxon>
        <taxon>Bacteroidota</taxon>
        <taxon>Chitinophagia</taxon>
        <taxon>Chitinophagales</taxon>
        <taxon>Chitinophagaceae</taxon>
        <taxon>Arachidicoccus</taxon>
    </lineage>
</organism>
<dbReference type="OrthoDB" id="9826702at2"/>
<evidence type="ECO:0000313" key="1">
    <source>
        <dbReference type="EMBL" id="SDZ74707.1"/>
    </source>
</evidence>
<evidence type="ECO:0000313" key="2">
    <source>
        <dbReference type="Proteomes" id="UP000199041"/>
    </source>
</evidence>
<sequence length="227" mass="25338">MQKAHKILVSVFFLGLAIALNLQTGFAQKRKNNDIILSLSLSELPNTIQVLGTDVHPSKFSKTLKVSAQGITQYQGNNVNYTINLTLPNFDFNDGQAKTYTNEPNHFFDANKDAAFTLNLGSTKFGNLYRSKEKENILSKVATTDYQITTTNMKDKNCYFILIRIKSGSVLQESSETKSKSQEAVLHIAETPESLIKIINPQPSLPKVEHYKFKSSSEVYKPAGIVN</sequence>
<name>A0A1H3VIU0_9BACT</name>
<proteinExistence type="predicted"/>
<dbReference type="AlphaFoldDB" id="A0A1H3VIU0"/>
<reference evidence="1 2" key="1">
    <citation type="submission" date="2016-10" db="EMBL/GenBank/DDBJ databases">
        <authorList>
            <person name="de Groot N.N."/>
        </authorList>
    </citation>
    <scope>NUCLEOTIDE SEQUENCE [LARGE SCALE GENOMIC DNA]</scope>
    <source>
        <strain evidence="1 2">Vu-144</strain>
    </source>
</reference>
<accession>A0A1H3VIU0</accession>
<keyword evidence="2" id="KW-1185">Reference proteome</keyword>
<dbReference type="EMBL" id="FNQY01000001">
    <property type="protein sequence ID" value="SDZ74707.1"/>
    <property type="molecule type" value="Genomic_DNA"/>
</dbReference>
<dbReference type="Proteomes" id="UP000199041">
    <property type="component" value="Unassembled WGS sequence"/>
</dbReference>
<dbReference type="RefSeq" id="WP_091392207.1">
    <property type="nucleotide sequence ID" value="NZ_FNQY01000001.1"/>
</dbReference>
<gene>
    <name evidence="1" type="ORF">SAMN05192529_101184</name>
</gene>
<protein>
    <submittedName>
        <fullName evidence="1">Uncharacterized protein</fullName>
    </submittedName>
</protein>
<dbReference type="STRING" id="551991.SAMN05192529_101184"/>